<name>A0A1M3TSS5_ASPLC</name>
<feature type="compositionally biased region" description="Basic and acidic residues" evidence="1">
    <location>
        <begin position="1"/>
        <end position="17"/>
    </location>
</feature>
<proteinExistence type="predicted"/>
<evidence type="ECO:0000313" key="2">
    <source>
        <dbReference type="EMBL" id="OJZ89632.1"/>
    </source>
</evidence>
<dbReference type="EMBL" id="KV878238">
    <property type="protein sequence ID" value="OJZ89632.1"/>
    <property type="molecule type" value="Genomic_DNA"/>
</dbReference>
<accession>A0A1M3TSS5</accession>
<protein>
    <submittedName>
        <fullName evidence="2">Uncharacterized protein</fullName>
    </submittedName>
</protein>
<organism evidence="2 3">
    <name type="scientific">Aspergillus luchuensis (strain CBS 106.47)</name>
    <dbReference type="NCBI Taxonomy" id="1137211"/>
    <lineage>
        <taxon>Eukaryota</taxon>
        <taxon>Fungi</taxon>
        <taxon>Dikarya</taxon>
        <taxon>Ascomycota</taxon>
        <taxon>Pezizomycotina</taxon>
        <taxon>Eurotiomycetes</taxon>
        <taxon>Eurotiomycetidae</taxon>
        <taxon>Eurotiales</taxon>
        <taxon>Aspergillaceae</taxon>
        <taxon>Aspergillus</taxon>
        <taxon>Aspergillus subgen. Circumdati</taxon>
    </lineage>
</organism>
<dbReference type="VEuPathDB" id="FungiDB:ASPFODRAFT_42910"/>
<feature type="region of interest" description="Disordered" evidence="1">
    <location>
        <begin position="1"/>
        <end position="20"/>
    </location>
</feature>
<dbReference type="Proteomes" id="UP000184063">
    <property type="component" value="Unassembled WGS sequence"/>
</dbReference>
<gene>
    <name evidence="2" type="ORF">ASPFODRAFT_42910</name>
</gene>
<dbReference type="AlphaFoldDB" id="A0A1M3TSS5"/>
<reference evidence="3" key="1">
    <citation type="journal article" date="2017" name="Genome Biol.">
        <title>Comparative genomics reveals high biological diversity and specific adaptations in the industrially and medically important fungal genus Aspergillus.</title>
        <authorList>
            <person name="de Vries R.P."/>
            <person name="Riley R."/>
            <person name="Wiebenga A."/>
            <person name="Aguilar-Osorio G."/>
            <person name="Amillis S."/>
            <person name="Uchima C.A."/>
            <person name="Anderluh G."/>
            <person name="Asadollahi M."/>
            <person name="Askin M."/>
            <person name="Barry K."/>
            <person name="Battaglia E."/>
            <person name="Bayram O."/>
            <person name="Benocci T."/>
            <person name="Braus-Stromeyer S.A."/>
            <person name="Caldana C."/>
            <person name="Canovas D."/>
            <person name="Cerqueira G.C."/>
            <person name="Chen F."/>
            <person name="Chen W."/>
            <person name="Choi C."/>
            <person name="Clum A."/>
            <person name="Dos Santos R.A."/>
            <person name="Damasio A.R."/>
            <person name="Diallinas G."/>
            <person name="Emri T."/>
            <person name="Fekete E."/>
            <person name="Flipphi M."/>
            <person name="Freyberg S."/>
            <person name="Gallo A."/>
            <person name="Gournas C."/>
            <person name="Habgood R."/>
            <person name="Hainaut M."/>
            <person name="Harispe M.L."/>
            <person name="Henrissat B."/>
            <person name="Hilden K.S."/>
            <person name="Hope R."/>
            <person name="Hossain A."/>
            <person name="Karabika E."/>
            <person name="Karaffa L."/>
            <person name="Karanyi Z."/>
            <person name="Krasevec N."/>
            <person name="Kuo A."/>
            <person name="Kusch H."/>
            <person name="LaButti K."/>
            <person name="Lagendijk E.L."/>
            <person name="Lapidus A."/>
            <person name="Levasseur A."/>
            <person name="Lindquist E."/>
            <person name="Lipzen A."/>
            <person name="Logrieco A.F."/>
            <person name="MacCabe A."/>
            <person name="Maekelae M.R."/>
            <person name="Malavazi I."/>
            <person name="Melin P."/>
            <person name="Meyer V."/>
            <person name="Mielnichuk N."/>
            <person name="Miskei M."/>
            <person name="Molnar A.P."/>
            <person name="Mule G."/>
            <person name="Ngan C.Y."/>
            <person name="Orejas M."/>
            <person name="Orosz E."/>
            <person name="Ouedraogo J.P."/>
            <person name="Overkamp K.M."/>
            <person name="Park H.-S."/>
            <person name="Perrone G."/>
            <person name="Piumi F."/>
            <person name="Punt P.J."/>
            <person name="Ram A.F."/>
            <person name="Ramon A."/>
            <person name="Rauscher S."/>
            <person name="Record E."/>
            <person name="Riano-Pachon D.M."/>
            <person name="Robert V."/>
            <person name="Roehrig J."/>
            <person name="Ruller R."/>
            <person name="Salamov A."/>
            <person name="Salih N.S."/>
            <person name="Samson R.A."/>
            <person name="Sandor E."/>
            <person name="Sanguinetti M."/>
            <person name="Schuetze T."/>
            <person name="Sepcic K."/>
            <person name="Shelest E."/>
            <person name="Sherlock G."/>
            <person name="Sophianopoulou V."/>
            <person name="Squina F.M."/>
            <person name="Sun H."/>
            <person name="Susca A."/>
            <person name="Todd R.B."/>
            <person name="Tsang A."/>
            <person name="Unkles S.E."/>
            <person name="van de Wiele N."/>
            <person name="van Rossen-Uffink D."/>
            <person name="Oliveira J.V."/>
            <person name="Vesth T.C."/>
            <person name="Visser J."/>
            <person name="Yu J.-H."/>
            <person name="Zhou M."/>
            <person name="Andersen M.R."/>
            <person name="Archer D.B."/>
            <person name="Baker S.E."/>
            <person name="Benoit I."/>
            <person name="Brakhage A.A."/>
            <person name="Braus G.H."/>
            <person name="Fischer R."/>
            <person name="Frisvad J.C."/>
            <person name="Goldman G.H."/>
            <person name="Houbraken J."/>
            <person name="Oakley B."/>
            <person name="Pocsi I."/>
            <person name="Scazzocchio C."/>
            <person name="Seiboth B."/>
            <person name="vanKuyk P.A."/>
            <person name="Wortman J."/>
            <person name="Dyer P.S."/>
            <person name="Grigoriev I.V."/>
        </authorList>
    </citation>
    <scope>NUCLEOTIDE SEQUENCE [LARGE SCALE GENOMIC DNA]</scope>
    <source>
        <strain evidence="3">CBS 106.47</strain>
    </source>
</reference>
<evidence type="ECO:0000313" key="3">
    <source>
        <dbReference type="Proteomes" id="UP000184063"/>
    </source>
</evidence>
<sequence length="53" mass="5797">MDETRPNGEPPITDRSHQSQMGDCTVFVQHLNGSIELKFVLLLSRLGSAAVEA</sequence>
<evidence type="ECO:0000256" key="1">
    <source>
        <dbReference type="SAM" id="MobiDB-lite"/>
    </source>
</evidence>